<dbReference type="InterPro" id="IPR050904">
    <property type="entry name" value="Adhesion/Biosynth-related"/>
</dbReference>
<sequence>MVAAAATKTSSRQPAPSPSSIIDILSSQPQYSKFLRLIQRKGLVPEINLMENITLFAPVNAAFVDEGEVEELYKYILYQRMRVGWMPKEPVIFETAYQNPDGSNYTIEIVPDFESMEYVVDYVAPIVEEDIYAKHQKSFIQGIMRLLPEKPTACRVLLNDASDSINGSAVSFIKQLFQSMEQREPNYCAKFFKHRRTVFLPSDTAIYGGLSQTERIYYTGLYRAQQVKEIELTEDAQATMAKDIAKFLDSISSSRYIIGPNGTDSKFNGHKVKHNATHVEINGAASVVSVVLADAAVHVFDTPTSIKALDVNVASMTLEKVLFSLHYSKFVEELKFRKLGHLLKEKKSNYRLFVDVTDRDDFGDDEMMIRKFSSKQQLLYQFSEKKANHGLVDSLMCSNKRVSGCFKHKLTTDEDGDIITLNDAINVIEGPFDAGKSEIYVVDSEVVLPSSLKRVMGEIMSAGRTRDIILDKKNCLKTLELLLAHKLFDFDDDGGYSAFLPCAQVDASISAQCKPHTNWNTMGLVYDFLEDHPHWMNSVLQGLFVKSPIYSDFSPKSPTKFKLLNGEHVFVDRPLQSTSYLTINETSVFVPPDSDVLFNQGVIHLVPDVILPDHLNIPLKQLINTTITDAHAPNVLELIKLVPGLEKALGLRGEKPKFSLLVPSQESLKDFNITSSFDKLTNLFNFHLVPENELANLLDCVSGCPYNSSKVIATNLTDEKAGLICRHQGSKTYLQYVNTDKIEAAGYNKDHQVEVVSYGCEHPNSPYSGPCVFVLDKPLNLKWINPDSPFLHIHLGWVSVGIGIICGLLLVALLALLVTIFGMCSKKKGERSPLLGDVEDPFADRRPSFIKILSDNADDLTGLHERGYETDIDIFREEEQNPRRWASARRKYGAIGSIERSPTDTAARTAPRQIKGRDITKNWHTYTGE</sequence>
<keyword evidence="1" id="KW-0472">Membrane</keyword>
<dbReference type="GeneID" id="54778678"/>
<evidence type="ECO:0000259" key="2">
    <source>
        <dbReference type="PROSITE" id="PS50213"/>
    </source>
</evidence>
<keyword evidence="1" id="KW-1133">Transmembrane helix</keyword>
<dbReference type="OMA" id="FCSSNKR"/>
<dbReference type="RefSeq" id="XP_034015140.1">
    <property type="nucleotide sequence ID" value="XM_034155157.1"/>
</dbReference>
<name>A0A642V000_DIURU</name>
<dbReference type="AlphaFoldDB" id="A0A642V000"/>
<proteinExistence type="predicted"/>
<accession>A0A642V000</accession>
<dbReference type="Proteomes" id="UP000449547">
    <property type="component" value="Unassembled WGS sequence"/>
</dbReference>
<dbReference type="PROSITE" id="PS50213">
    <property type="entry name" value="FAS1"/>
    <property type="match status" value="1"/>
</dbReference>
<keyword evidence="4" id="KW-1185">Reference proteome</keyword>
<keyword evidence="1" id="KW-0812">Transmembrane</keyword>
<dbReference type="PANTHER" id="PTHR10900">
    <property type="entry name" value="PERIOSTIN-RELATED"/>
    <property type="match status" value="1"/>
</dbReference>
<dbReference type="SUPFAM" id="SSF82153">
    <property type="entry name" value="FAS1 domain"/>
    <property type="match status" value="2"/>
</dbReference>
<dbReference type="GO" id="GO:0016236">
    <property type="term" value="P:macroautophagy"/>
    <property type="evidence" value="ECO:0007669"/>
    <property type="project" value="TreeGrafter"/>
</dbReference>
<dbReference type="Gene3D" id="2.30.180.10">
    <property type="entry name" value="FAS1 domain"/>
    <property type="match status" value="1"/>
</dbReference>
<dbReference type="InterPro" id="IPR000782">
    <property type="entry name" value="FAS1_domain"/>
</dbReference>
<dbReference type="OrthoDB" id="286301at2759"/>
<evidence type="ECO:0000313" key="4">
    <source>
        <dbReference type="Proteomes" id="UP000449547"/>
    </source>
</evidence>
<feature type="domain" description="FAS1" evidence="2">
    <location>
        <begin position="18"/>
        <end position="147"/>
    </location>
</feature>
<reference evidence="3 4" key="1">
    <citation type="submission" date="2019-07" db="EMBL/GenBank/DDBJ databases">
        <title>Genome assembly of two rare yeast pathogens: Diutina rugosa and Trichomonascus ciferrii.</title>
        <authorList>
            <person name="Mixao V."/>
            <person name="Saus E."/>
            <person name="Hansen A."/>
            <person name="Lass-Flor C."/>
            <person name="Gabaldon T."/>
        </authorList>
    </citation>
    <scope>NUCLEOTIDE SEQUENCE [LARGE SCALE GENOMIC DNA]</scope>
    <source>
        <strain evidence="3 4">CBS 613</strain>
    </source>
</reference>
<evidence type="ECO:0000313" key="3">
    <source>
        <dbReference type="EMBL" id="KAA8908712.1"/>
    </source>
</evidence>
<evidence type="ECO:0000256" key="1">
    <source>
        <dbReference type="SAM" id="Phobius"/>
    </source>
</evidence>
<dbReference type="PANTHER" id="PTHR10900:SF77">
    <property type="entry name" value="FI19380P1"/>
    <property type="match status" value="1"/>
</dbReference>
<feature type="transmembrane region" description="Helical" evidence="1">
    <location>
        <begin position="795"/>
        <end position="821"/>
    </location>
</feature>
<dbReference type="InterPro" id="IPR036378">
    <property type="entry name" value="FAS1_dom_sf"/>
</dbReference>
<dbReference type="GO" id="GO:0000329">
    <property type="term" value="C:fungal-type vacuole membrane"/>
    <property type="evidence" value="ECO:0007669"/>
    <property type="project" value="TreeGrafter"/>
</dbReference>
<gene>
    <name evidence="3" type="ORF">DIURU_000025</name>
</gene>
<dbReference type="Pfam" id="PF02469">
    <property type="entry name" value="Fasciclin"/>
    <property type="match status" value="1"/>
</dbReference>
<comment type="caution">
    <text evidence="3">The sequence shown here is derived from an EMBL/GenBank/DDBJ whole genome shotgun (WGS) entry which is preliminary data.</text>
</comment>
<dbReference type="EMBL" id="SWFT01000004">
    <property type="protein sequence ID" value="KAA8908712.1"/>
    <property type="molecule type" value="Genomic_DNA"/>
</dbReference>
<dbReference type="VEuPathDB" id="FungiDB:DIURU_000025"/>
<organism evidence="3 4">
    <name type="scientific">Diutina rugosa</name>
    <name type="common">Yeast</name>
    <name type="synonym">Candida rugosa</name>
    <dbReference type="NCBI Taxonomy" id="5481"/>
    <lineage>
        <taxon>Eukaryota</taxon>
        <taxon>Fungi</taxon>
        <taxon>Dikarya</taxon>
        <taxon>Ascomycota</taxon>
        <taxon>Saccharomycotina</taxon>
        <taxon>Pichiomycetes</taxon>
        <taxon>Debaryomycetaceae</taxon>
        <taxon>Diutina</taxon>
    </lineage>
</organism>
<protein>
    <recommendedName>
        <fullName evidence="2">FAS1 domain-containing protein</fullName>
    </recommendedName>
</protein>